<dbReference type="Proteomes" id="UP000826775">
    <property type="component" value="Chromosome"/>
</dbReference>
<protein>
    <submittedName>
        <fullName evidence="1">Uncharacterized protein</fullName>
    </submittedName>
</protein>
<name>A0ABM7S8L1_9HELI</name>
<reference evidence="1 2" key="1">
    <citation type="submission" date="2021-07" db="EMBL/GenBank/DDBJ databases">
        <title>Novel Helicobacter sp. Isolated from a dog.</title>
        <authorList>
            <person name="Rimbara E."/>
            <person name="Suzuki M."/>
        </authorList>
    </citation>
    <scope>NUCLEOTIDE SEQUENCE [LARGE SCALE GENOMIC DNA]</scope>
    <source>
        <strain evidence="2">NHP19-003</strain>
    </source>
</reference>
<organism evidence="1 2">
    <name type="scientific">Helicobacter gastrocanis</name>
    <dbReference type="NCBI Taxonomy" id="2849641"/>
    <lineage>
        <taxon>Bacteria</taxon>
        <taxon>Pseudomonadati</taxon>
        <taxon>Campylobacterota</taxon>
        <taxon>Epsilonproteobacteria</taxon>
        <taxon>Campylobacterales</taxon>
        <taxon>Helicobacteraceae</taxon>
        <taxon>Helicobacter</taxon>
    </lineage>
</organism>
<dbReference type="EMBL" id="AP024814">
    <property type="protein sequence ID" value="BCZ16854.1"/>
    <property type="molecule type" value="Genomic_DNA"/>
</dbReference>
<evidence type="ECO:0000313" key="2">
    <source>
        <dbReference type="Proteomes" id="UP000826775"/>
    </source>
</evidence>
<proteinExistence type="predicted"/>
<sequence length="82" mass="9672">MFISVLIAQSKTKYNYGKQYRINSLEKHRIPLPTHQDGTIAYDLMEHFIKALEKQHMERVKALWETKLKAYDKVLSTPLNPL</sequence>
<keyword evidence="2" id="KW-1185">Reference proteome</keyword>
<evidence type="ECO:0000313" key="1">
    <source>
        <dbReference type="EMBL" id="BCZ16854.1"/>
    </source>
</evidence>
<gene>
    <name evidence="1" type="ORF">NHP190003_01360</name>
</gene>
<accession>A0ABM7S8L1</accession>